<evidence type="ECO:0000256" key="12">
    <source>
        <dbReference type="ARBA" id="ARBA00023239"/>
    </source>
</evidence>
<dbReference type="Gene3D" id="3.30.70.1230">
    <property type="entry name" value="Nucleotide cyclase"/>
    <property type="match status" value="1"/>
</dbReference>
<dbReference type="FunFam" id="3.30.70.1230:FF:000035">
    <property type="entry name" value="Guanylate cyclase"/>
    <property type="match status" value="1"/>
</dbReference>
<evidence type="ECO:0000256" key="2">
    <source>
        <dbReference type="ARBA" id="ARBA00004479"/>
    </source>
</evidence>
<dbReference type="GO" id="GO:0009582">
    <property type="term" value="P:detection of abiotic stimulus"/>
    <property type="evidence" value="ECO:0007669"/>
    <property type="project" value="UniProtKB-ARBA"/>
</dbReference>
<name>A0A811KCB7_9BILA</name>
<evidence type="ECO:0000256" key="7">
    <source>
        <dbReference type="ARBA" id="ARBA00022989"/>
    </source>
</evidence>
<dbReference type="GO" id="GO:0042330">
    <property type="term" value="P:taxis"/>
    <property type="evidence" value="ECO:0007669"/>
    <property type="project" value="UniProtKB-ARBA"/>
</dbReference>
<dbReference type="Gene3D" id="1.10.510.10">
    <property type="entry name" value="Transferase(Phosphotransferase) domain 1"/>
    <property type="match status" value="1"/>
</dbReference>
<dbReference type="PROSITE" id="PS50125">
    <property type="entry name" value="GUANYLATE_CYCLASE_2"/>
    <property type="match status" value="1"/>
</dbReference>
<dbReference type="GO" id="GO:0004672">
    <property type="term" value="F:protein kinase activity"/>
    <property type="evidence" value="ECO:0007669"/>
    <property type="project" value="InterPro"/>
</dbReference>
<dbReference type="SUPFAM" id="SSF56112">
    <property type="entry name" value="Protein kinase-like (PK-like)"/>
    <property type="match status" value="1"/>
</dbReference>
<dbReference type="GO" id="GO:0005525">
    <property type="term" value="F:GTP binding"/>
    <property type="evidence" value="ECO:0007669"/>
    <property type="project" value="UniProtKB-KW"/>
</dbReference>
<proteinExistence type="inferred from homology"/>
<evidence type="ECO:0000256" key="1">
    <source>
        <dbReference type="ARBA" id="ARBA00001436"/>
    </source>
</evidence>
<evidence type="ECO:0000313" key="20">
    <source>
        <dbReference type="Proteomes" id="UP000614601"/>
    </source>
</evidence>
<evidence type="ECO:0000259" key="17">
    <source>
        <dbReference type="PROSITE" id="PS50011"/>
    </source>
</evidence>
<comment type="caution">
    <text evidence="19">The sequence shown here is derived from an EMBL/GenBank/DDBJ whole genome shotgun (WGS) entry which is preliminary data.</text>
</comment>
<dbReference type="Pfam" id="PF07714">
    <property type="entry name" value="PK_Tyr_Ser-Thr"/>
    <property type="match status" value="1"/>
</dbReference>
<keyword evidence="12 14" id="KW-0456">Lyase</keyword>
<dbReference type="InterPro" id="IPR029787">
    <property type="entry name" value="Nucleotide_cyclase"/>
</dbReference>
<dbReference type="SUPFAM" id="SSF55073">
    <property type="entry name" value="Nucleotide cyclase"/>
    <property type="match status" value="1"/>
</dbReference>
<accession>A0A811KCB7</accession>
<dbReference type="PANTHER" id="PTHR11920:SF495">
    <property type="entry name" value="RECEPTOR-TYPE GUANYLATE CYCLASE GCY-7"/>
    <property type="match status" value="1"/>
</dbReference>
<dbReference type="InterPro" id="IPR001054">
    <property type="entry name" value="A/G_cyclase"/>
</dbReference>
<evidence type="ECO:0000256" key="13">
    <source>
        <dbReference type="ARBA" id="ARBA00023293"/>
    </source>
</evidence>
<reference evidence="19" key="1">
    <citation type="submission" date="2020-09" db="EMBL/GenBank/DDBJ databases">
        <authorList>
            <person name="Kikuchi T."/>
        </authorList>
    </citation>
    <scope>NUCLEOTIDE SEQUENCE</scope>
    <source>
        <strain evidence="19">SH1</strain>
    </source>
</reference>
<dbReference type="Proteomes" id="UP000783686">
    <property type="component" value="Unassembled WGS sequence"/>
</dbReference>
<dbReference type="InterPro" id="IPR001245">
    <property type="entry name" value="Ser-Thr/Tyr_kinase_cat_dom"/>
</dbReference>
<evidence type="ECO:0000256" key="9">
    <source>
        <dbReference type="ARBA" id="ARBA00023136"/>
    </source>
</evidence>
<evidence type="ECO:0000256" key="16">
    <source>
        <dbReference type="SAM" id="Phobius"/>
    </source>
</evidence>
<dbReference type="InterPro" id="IPR050401">
    <property type="entry name" value="Cyclic_nucleotide_synthase"/>
</dbReference>
<keyword evidence="4 16" id="KW-0812">Transmembrane</keyword>
<dbReference type="Gene3D" id="6.10.250.780">
    <property type="match status" value="1"/>
</dbReference>
<dbReference type="Gene3D" id="3.40.50.2300">
    <property type="match status" value="1"/>
</dbReference>
<keyword evidence="11" id="KW-0325">Glycoprotein</keyword>
<dbReference type="InterPro" id="IPR000719">
    <property type="entry name" value="Prot_kinase_dom"/>
</dbReference>
<dbReference type="PANTHER" id="PTHR11920">
    <property type="entry name" value="GUANYLYL CYCLASE"/>
    <property type="match status" value="1"/>
</dbReference>
<evidence type="ECO:0000256" key="14">
    <source>
        <dbReference type="RuleBase" id="RU000405"/>
    </source>
</evidence>
<dbReference type="AlphaFoldDB" id="A0A811KCB7"/>
<dbReference type="Proteomes" id="UP000614601">
    <property type="component" value="Unassembled WGS sequence"/>
</dbReference>
<dbReference type="InterPro" id="IPR018297">
    <property type="entry name" value="A/G_cyclase_CS"/>
</dbReference>
<dbReference type="GO" id="GO:0004383">
    <property type="term" value="F:guanylate cyclase activity"/>
    <property type="evidence" value="ECO:0007669"/>
    <property type="project" value="UniProtKB-EC"/>
</dbReference>
<keyword evidence="10" id="KW-0675">Receptor</keyword>
<sequence>MCAMLSYLNATRVAVLYEASSSKENNVCYIMQQEFDSKSCNITVSYKSSYKLGDNFDEILFNLQSLTRIVVVCAETLQSQLDFFARVISLGMANPDYLYVVADMSGPYHKAQCSDYSADYSSIAGALPYIFLMSMGRRLREPFVNLQYDPFNTTLNNFNTNFTNEIADKLRMAPYNCTDCPRHFKVGCYSYQLADTLLLYGNVLNRTVVTRRNGVYDLATARDGRLLMNMTNITFMSYRGDFTLDANGTRNPTFYLKGLTDKMEYANILRALKIQNDVHITNVFRNDSLIWRFRPNQQPVKSIPTCGFLGDACFIGFLRHYWIFIVAVGVPLLTLVLLACVVWLGIWHSKRKATKIAKYAWKIGLADLKEITVTNLDKSKETLLDFHSNSTVVVRDGNEEIEVRKNIFMLNGNTVLVEVLKPRITLKKEDEKEARNLYHLCHANVNTFMGLCPDPSDHICIAWIHCNRGSIQDVIRQENITIDAVFTQLFMLDIAKGLEYIHHSNVKYHGNLNSSCCLVDDRWQIKLSHFGMKNARRVVERHRKANLWVAPEILRNKDHIGSKEGDIYSFAIVSSELMNVSLAWGINHNSDSDIENVIHTVTAIPYNQIPYRPQIPYPLPQDLSPSLVALVQDCWQEEPSNRPRITSIVNRLTLSGRGRKINLMDHIFHILEKYATRLEEEVLERTKELIEEKKKADGLLYRLLPLQVAENLKTGHSLAPENYDSATVFFSDVVSFTALAAKSSPLQVVNMLNDLYTKFDSIIQHFDVYKMETIGDGLLVVSGLPHRNGIAHCSEIARMALKFQFGLEDFRVPHLRRERIRLRIGIHTGPCAAGVIGLSMPRYCVFGDTINKASRMESNGRPGHVHISGDTNKYLTELIGGFVTCLRGTIIVKGVGEMETYWLRGTVEDQNRLLPPHEVKDSSDEEY</sequence>
<dbReference type="PROSITE" id="PS50011">
    <property type="entry name" value="PROTEIN_KINASE_DOM"/>
    <property type="match status" value="1"/>
</dbReference>
<evidence type="ECO:0000256" key="15">
    <source>
        <dbReference type="RuleBase" id="RU003431"/>
    </source>
</evidence>
<keyword evidence="9 16" id="KW-0472">Membrane</keyword>
<dbReference type="InterPro" id="IPR001828">
    <property type="entry name" value="ANF_lig-bd_rcpt"/>
</dbReference>
<evidence type="ECO:0000256" key="8">
    <source>
        <dbReference type="ARBA" id="ARBA00023134"/>
    </source>
</evidence>
<dbReference type="GO" id="GO:0009581">
    <property type="term" value="P:detection of external stimulus"/>
    <property type="evidence" value="ECO:0007669"/>
    <property type="project" value="UniProtKB-ARBA"/>
</dbReference>
<keyword evidence="6" id="KW-0460">Magnesium</keyword>
<dbReference type="GO" id="GO:0009266">
    <property type="term" value="P:response to temperature stimulus"/>
    <property type="evidence" value="ECO:0007669"/>
    <property type="project" value="UniProtKB-ARBA"/>
</dbReference>
<dbReference type="CDD" id="cd07302">
    <property type="entry name" value="CHD"/>
    <property type="match status" value="1"/>
</dbReference>
<feature type="transmembrane region" description="Helical" evidence="16">
    <location>
        <begin position="321"/>
        <end position="346"/>
    </location>
</feature>
<evidence type="ECO:0000256" key="10">
    <source>
        <dbReference type="ARBA" id="ARBA00023170"/>
    </source>
</evidence>
<keyword evidence="8" id="KW-0342">GTP-binding</keyword>
<dbReference type="InterPro" id="IPR028082">
    <property type="entry name" value="Peripla_BP_I"/>
</dbReference>
<dbReference type="PROSITE" id="PS00452">
    <property type="entry name" value="GUANYLATE_CYCLASE_1"/>
    <property type="match status" value="1"/>
</dbReference>
<keyword evidence="20" id="KW-1185">Reference proteome</keyword>
<dbReference type="Pfam" id="PF01094">
    <property type="entry name" value="ANF_receptor"/>
    <property type="match status" value="1"/>
</dbReference>
<dbReference type="EMBL" id="CAJFCW020000002">
    <property type="protein sequence ID" value="CAG9098708.1"/>
    <property type="molecule type" value="Genomic_DNA"/>
</dbReference>
<keyword evidence="5" id="KW-0547">Nucleotide-binding</keyword>
<feature type="domain" description="Guanylate cyclase" evidence="18">
    <location>
        <begin position="727"/>
        <end position="857"/>
    </location>
</feature>
<dbReference type="SUPFAM" id="SSF53822">
    <property type="entry name" value="Periplasmic binding protein-like I"/>
    <property type="match status" value="1"/>
</dbReference>
<evidence type="ECO:0000256" key="4">
    <source>
        <dbReference type="ARBA" id="ARBA00022692"/>
    </source>
</evidence>
<evidence type="ECO:0000256" key="3">
    <source>
        <dbReference type="ARBA" id="ARBA00012202"/>
    </source>
</evidence>
<dbReference type="GO" id="GO:0004016">
    <property type="term" value="F:adenylate cyclase activity"/>
    <property type="evidence" value="ECO:0007669"/>
    <property type="project" value="TreeGrafter"/>
</dbReference>
<keyword evidence="7 16" id="KW-1133">Transmembrane helix</keyword>
<dbReference type="GO" id="GO:0001653">
    <property type="term" value="F:peptide receptor activity"/>
    <property type="evidence" value="ECO:0007669"/>
    <property type="project" value="TreeGrafter"/>
</dbReference>
<dbReference type="GO" id="GO:0035556">
    <property type="term" value="P:intracellular signal transduction"/>
    <property type="evidence" value="ECO:0007669"/>
    <property type="project" value="InterPro"/>
</dbReference>
<comment type="subcellular location">
    <subcellularLocation>
        <location evidence="2">Membrane</location>
        <topology evidence="2">Single-pass type I membrane protein</topology>
    </subcellularLocation>
</comment>
<dbReference type="OrthoDB" id="60033at2759"/>
<keyword evidence="13 15" id="KW-0141">cGMP biosynthesis</keyword>
<evidence type="ECO:0000259" key="18">
    <source>
        <dbReference type="PROSITE" id="PS50125"/>
    </source>
</evidence>
<comment type="similarity">
    <text evidence="14">Belongs to the adenylyl cyclase class-4/guanylyl cyclase family.</text>
</comment>
<protein>
    <recommendedName>
        <fullName evidence="3 15">Guanylate cyclase</fullName>
        <ecNumber evidence="3 15">4.6.1.2</ecNumber>
    </recommendedName>
</protein>
<dbReference type="GO" id="GO:0043005">
    <property type="term" value="C:neuron projection"/>
    <property type="evidence" value="ECO:0007669"/>
    <property type="project" value="UniProtKB-ARBA"/>
</dbReference>
<dbReference type="GO" id="GO:0005886">
    <property type="term" value="C:plasma membrane"/>
    <property type="evidence" value="ECO:0007669"/>
    <property type="project" value="TreeGrafter"/>
</dbReference>
<evidence type="ECO:0000256" key="6">
    <source>
        <dbReference type="ARBA" id="ARBA00022842"/>
    </source>
</evidence>
<dbReference type="GO" id="GO:0005524">
    <property type="term" value="F:ATP binding"/>
    <property type="evidence" value="ECO:0007669"/>
    <property type="project" value="InterPro"/>
</dbReference>
<dbReference type="EC" id="4.6.1.2" evidence="3 15"/>
<dbReference type="SMART" id="SM00044">
    <property type="entry name" value="CYCc"/>
    <property type="match status" value="1"/>
</dbReference>
<dbReference type="Pfam" id="PF00211">
    <property type="entry name" value="Guanylate_cyc"/>
    <property type="match status" value="1"/>
</dbReference>
<evidence type="ECO:0000256" key="11">
    <source>
        <dbReference type="ARBA" id="ARBA00023180"/>
    </source>
</evidence>
<organism evidence="19 20">
    <name type="scientific">Bursaphelenchus okinawaensis</name>
    <dbReference type="NCBI Taxonomy" id="465554"/>
    <lineage>
        <taxon>Eukaryota</taxon>
        <taxon>Metazoa</taxon>
        <taxon>Ecdysozoa</taxon>
        <taxon>Nematoda</taxon>
        <taxon>Chromadorea</taxon>
        <taxon>Rhabditida</taxon>
        <taxon>Tylenchina</taxon>
        <taxon>Tylenchomorpha</taxon>
        <taxon>Aphelenchoidea</taxon>
        <taxon>Aphelenchoididae</taxon>
        <taxon>Bursaphelenchus</taxon>
    </lineage>
</organism>
<evidence type="ECO:0000256" key="5">
    <source>
        <dbReference type="ARBA" id="ARBA00022741"/>
    </source>
</evidence>
<gene>
    <name evidence="19" type="ORF">BOKJ2_LOCUS4824</name>
</gene>
<dbReference type="InterPro" id="IPR011009">
    <property type="entry name" value="Kinase-like_dom_sf"/>
</dbReference>
<dbReference type="GO" id="GO:0007168">
    <property type="term" value="P:receptor guanylyl cyclase signaling pathway"/>
    <property type="evidence" value="ECO:0007669"/>
    <property type="project" value="TreeGrafter"/>
</dbReference>
<comment type="catalytic activity">
    <reaction evidence="1 15">
        <text>GTP = 3',5'-cyclic GMP + diphosphate</text>
        <dbReference type="Rhea" id="RHEA:13665"/>
        <dbReference type="ChEBI" id="CHEBI:33019"/>
        <dbReference type="ChEBI" id="CHEBI:37565"/>
        <dbReference type="ChEBI" id="CHEBI:57746"/>
        <dbReference type="EC" id="4.6.1.2"/>
    </reaction>
</comment>
<evidence type="ECO:0000313" key="19">
    <source>
        <dbReference type="EMBL" id="CAD5213023.1"/>
    </source>
</evidence>
<feature type="domain" description="Protein kinase" evidence="17">
    <location>
        <begin position="380"/>
        <end position="654"/>
    </location>
</feature>
<dbReference type="EMBL" id="CAJFDH010000002">
    <property type="protein sequence ID" value="CAD5213023.1"/>
    <property type="molecule type" value="Genomic_DNA"/>
</dbReference>